<dbReference type="GO" id="GO:0005737">
    <property type="term" value="C:cytoplasm"/>
    <property type="evidence" value="ECO:0007669"/>
    <property type="project" value="TreeGrafter"/>
</dbReference>
<dbReference type="UniPathway" id="UPA00031">
    <property type="reaction ID" value="UER00013"/>
</dbReference>
<dbReference type="EMBL" id="LGTE01000019">
    <property type="protein sequence ID" value="KNZ68972.1"/>
    <property type="molecule type" value="Genomic_DNA"/>
</dbReference>
<evidence type="ECO:0000256" key="4">
    <source>
        <dbReference type="ARBA" id="ARBA00022605"/>
    </source>
</evidence>
<evidence type="ECO:0000256" key="2">
    <source>
        <dbReference type="ARBA" id="ARBA00009152"/>
    </source>
</evidence>
<dbReference type="InterPro" id="IPR003141">
    <property type="entry name" value="Pol/His_phosphatase_N"/>
</dbReference>
<keyword evidence="11" id="KW-1185">Reference proteome</keyword>
<name>A0A0L6W075_9FIRM</name>
<feature type="domain" description="Polymerase/histidinol phosphatase N-terminal" evidence="9">
    <location>
        <begin position="5"/>
        <end position="86"/>
    </location>
</feature>
<evidence type="ECO:0000256" key="3">
    <source>
        <dbReference type="ARBA" id="ARBA00013085"/>
    </source>
</evidence>
<comment type="catalytic activity">
    <reaction evidence="7 8">
        <text>L-histidinol phosphate + H2O = L-histidinol + phosphate</text>
        <dbReference type="Rhea" id="RHEA:14465"/>
        <dbReference type="ChEBI" id="CHEBI:15377"/>
        <dbReference type="ChEBI" id="CHEBI:43474"/>
        <dbReference type="ChEBI" id="CHEBI:57699"/>
        <dbReference type="ChEBI" id="CHEBI:57980"/>
        <dbReference type="EC" id="3.1.3.15"/>
    </reaction>
</comment>
<dbReference type="GO" id="GO:0004401">
    <property type="term" value="F:histidinol-phosphatase activity"/>
    <property type="evidence" value="ECO:0007669"/>
    <property type="project" value="UniProtKB-UniRule"/>
</dbReference>
<dbReference type="InterPro" id="IPR004013">
    <property type="entry name" value="PHP_dom"/>
</dbReference>
<evidence type="ECO:0000313" key="11">
    <source>
        <dbReference type="Proteomes" id="UP000037175"/>
    </source>
</evidence>
<evidence type="ECO:0000256" key="7">
    <source>
        <dbReference type="ARBA" id="ARBA00049158"/>
    </source>
</evidence>
<evidence type="ECO:0000256" key="8">
    <source>
        <dbReference type="RuleBase" id="RU366003"/>
    </source>
</evidence>
<dbReference type="GO" id="GO:0000105">
    <property type="term" value="P:L-histidine biosynthetic process"/>
    <property type="evidence" value="ECO:0007669"/>
    <property type="project" value="UniProtKB-UniRule"/>
</dbReference>
<dbReference type="RefSeq" id="WP_052218573.1">
    <property type="nucleotide sequence ID" value="NZ_LGTE01000019.1"/>
</dbReference>
<dbReference type="InterPro" id="IPR010140">
    <property type="entry name" value="Histidinol_P_phosphatase_HisJ"/>
</dbReference>
<dbReference type="Proteomes" id="UP000037175">
    <property type="component" value="Unassembled WGS sequence"/>
</dbReference>
<dbReference type="NCBIfam" id="TIGR01856">
    <property type="entry name" value="hisJ_fam"/>
    <property type="match status" value="1"/>
</dbReference>
<accession>A0A0L6W075</accession>
<dbReference type="PANTHER" id="PTHR21039:SF0">
    <property type="entry name" value="HISTIDINOL-PHOSPHATASE"/>
    <property type="match status" value="1"/>
</dbReference>
<keyword evidence="4 8" id="KW-0028">Amino-acid biosynthesis</keyword>
<evidence type="ECO:0000259" key="9">
    <source>
        <dbReference type="SMART" id="SM00481"/>
    </source>
</evidence>
<evidence type="ECO:0000256" key="6">
    <source>
        <dbReference type="ARBA" id="ARBA00023102"/>
    </source>
</evidence>
<organism evidence="10 11">
    <name type="scientific">Thermincola ferriacetica</name>
    <dbReference type="NCBI Taxonomy" id="281456"/>
    <lineage>
        <taxon>Bacteria</taxon>
        <taxon>Bacillati</taxon>
        <taxon>Bacillota</taxon>
        <taxon>Clostridia</taxon>
        <taxon>Eubacteriales</taxon>
        <taxon>Thermincolaceae</taxon>
        <taxon>Thermincola</taxon>
    </lineage>
</organism>
<dbReference type="EC" id="3.1.3.15" evidence="3 8"/>
<dbReference type="Gene3D" id="3.20.20.140">
    <property type="entry name" value="Metal-dependent hydrolases"/>
    <property type="match status" value="1"/>
</dbReference>
<keyword evidence="6 8" id="KW-0368">Histidine biosynthesis</keyword>
<dbReference type="SMART" id="SM00481">
    <property type="entry name" value="POLIIIAc"/>
    <property type="match status" value="1"/>
</dbReference>
<proteinExistence type="inferred from homology"/>
<sequence>MNVLADLHTHTNFSADGKDHMADMCRAAISKGLSYICFTDHIDNNPSDNGYKYFNYAKYSETIERMREEFGDKIQVLKGIEFAEPHLYPREFEDVLKKDFDIVMVGIHYLGETYVGDKVISGNYSKQQIFREYYREVLKAVKFGGFDVLAHFDLPKRYFKGSYSEKEMTLEIVQEMVNKGIVLEINTSPLRRGFTECTPDSEILKQYIEAGGTKVTTGSDAHSCGDIAADFDYAHKLIKDFQGIPGIFRGRRFIPIDSL</sequence>
<evidence type="ECO:0000256" key="5">
    <source>
        <dbReference type="ARBA" id="ARBA00022801"/>
    </source>
</evidence>
<protein>
    <recommendedName>
        <fullName evidence="3 8">Histidinol-phosphatase</fullName>
        <shortName evidence="8">HolPase</shortName>
        <ecNumber evidence="3 8">3.1.3.15</ecNumber>
    </recommendedName>
</protein>
<reference evidence="11" key="1">
    <citation type="submission" date="2015-07" db="EMBL/GenBank/DDBJ databases">
        <title>Complete Genome of Thermincola ferriacetica strain Z-0001T.</title>
        <authorList>
            <person name="Lusk B."/>
            <person name="Badalamenti J.P."/>
            <person name="Parameswaran P."/>
            <person name="Bond D.R."/>
            <person name="Torres C.I."/>
        </authorList>
    </citation>
    <scope>NUCLEOTIDE SEQUENCE [LARGE SCALE GENOMIC DNA]</scope>
    <source>
        <strain evidence="11">Z-0001</strain>
    </source>
</reference>
<evidence type="ECO:0000313" key="10">
    <source>
        <dbReference type="EMBL" id="KNZ68972.1"/>
    </source>
</evidence>
<dbReference type="SUPFAM" id="SSF89550">
    <property type="entry name" value="PHP domain-like"/>
    <property type="match status" value="1"/>
</dbReference>
<evidence type="ECO:0000256" key="1">
    <source>
        <dbReference type="ARBA" id="ARBA00004970"/>
    </source>
</evidence>
<keyword evidence="5 8" id="KW-0378">Hydrolase</keyword>
<dbReference type="Pfam" id="PF02811">
    <property type="entry name" value="PHP"/>
    <property type="match status" value="1"/>
</dbReference>
<comment type="pathway">
    <text evidence="1 8">Amino-acid biosynthesis; L-histidine biosynthesis; L-histidine from 5-phospho-alpha-D-ribose 1-diphosphate: step 8/9.</text>
</comment>
<dbReference type="PANTHER" id="PTHR21039">
    <property type="entry name" value="HISTIDINOL PHOSPHATASE-RELATED"/>
    <property type="match status" value="1"/>
</dbReference>
<comment type="caution">
    <text evidence="10">The sequence shown here is derived from an EMBL/GenBank/DDBJ whole genome shotgun (WGS) entry which is preliminary data.</text>
</comment>
<gene>
    <name evidence="10" type="ORF">Tfer_2461</name>
</gene>
<dbReference type="AlphaFoldDB" id="A0A0L6W075"/>
<comment type="similarity">
    <text evidence="2 8">Belongs to the PHP hydrolase family. HisK subfamily.</text>
</comment>
<dbReference type="InterPro" id="IPR016195">
    <property type="entry name" value="Pol/histidinol_Pase-like"/>
</dbReference>